<keyword evidence="12" id="KW-1185">Reference proteome</keyword>
<evidence type="ECO:0000313" key="12">
    <source>
        <dbReference type="Proteomes" id="UP000053372"/>
    </source>
</evidence>
<dbReference type="InterPro" id="IPR005702">
    <property type="entry name" value="Wzc-like_C"/>
</dbReference>
<dbReference type="GO" id="GO:0004713">
    <property type="term" value="F:protein tyrosine kinase activity"/>
    <property type="evidence" value="ECO:0007669"/>
    <property type="project" value="TreeGrafter"/>
</dbReference>
<evidence type="ECO:0000256" key="2">
    <source>
        <dbReference type="ARBA" id="ARBA00006683"/>
    </source>
</evidence>
<comment type="caution">
    <text evidence="11">The sequence shown here is derived from an EMBL/GenBank/DDBJ whole genome shotgun (WGS) entry which is preliminary data.</text>
</comment>
<dbReference type="OrthoDB" id="580971at2"/>
<dbReference type="Gene3D" id="3.40.50.300">
    <property type="entry name" value="P-loop containing nucleotide triphosphate hydrolases"/>
    <property type="match status" value="1"/>
</dbReference>
<evidence type="ECO:0000256" key="5">
    <source>
        <dbReference type="ARBA" id="ARBA00022741"/>
    </source>
</evidence>
<dbReference type="InterPro" id="IPR050445">
    <property type="entry name" value="Bact_polysacc_biosynth/exp"/>
</dbReference>
<dbReference type="SUPFAM" id="SSF52540">
    <property type="entry name" value="P-loop containing nucleoside triphosphate hydrolases"/>
    <property type="match status" value="1"/>
</dbReference>
<accession>A0A0V7ZKN4</accession>
<evidence type="ECO:0000256" key="3">
    <source>
        <dbReference type="ARBA" id="ARBA00022475"/>
    </source>
</evidence>
<dbReference type="EMBL" id="LMTZ01000113">
    <property type="protein sequence ID" value="KST65085.1"/>
    <property type="molecule type" value="Genomic_DNA"/>
</dbReference>
<proteinExistence type="inferred from homology"/>
<organism evidence="11 12">
    <name type="scientific">Mastigocoleus testarum BC008</name>
    <dbReference type="NCBI Taxonomy" id="371196"/>
    <lineage>
        <taxon>Bacteria</taxon>
        <taxon>Bacillati</taxon>
        <taxon>Cyanobacteriota</taxon>
        <taxon>Cyanophyceae</taxon>
        <taxon>Nostocales</taxon>
        <taxon>Hapalosiphonaceae</taxon>
        <taxon>Mastigocoleus</taxon>
    </lineage>
</organism>
<gene>
    <name evidence="11" type="ORF">BC008_20010</name>
</gene>
<keyword evidence="3" id="KW-1003">Cell membrane</keyword>
<dbReference type="RefSeq" id="WP_027845136.1">
    <property type="nucleotide sequence ID" value="NZ_LMTZ01000113.1"/>
</dbReference>
<feature type="coiled-coil region" evidence="9">
    <location>
        <begin position="362"/>
        <end position="396"/>
    </location>
</feature>
<evidence type="ECO:0000256" key="6">
    <source>
        <dbReference type="ARBA" id="ARBA00022840"/>
    </source>
</evidence>
<evidence type="ECO:0000256" key="7">
    <source>
        <dbReference type="ARBA" id="ARBA00022989"/>
    </source>
</evidence>
<evidence type="ECO:0000256" key="8">
    <source>
        <dbReference type="ARBA" id="ARBA00023136"/>
    </source>
</evidence>
<name>A0A0V7ZKN4_9CYAN</name>
<keyword evidence="5" id="KW-0547">Nucleotide-binding</keyword>
<feature type="coiled-coil region" evidence="9">
    <location>
        <begin position="176"/>
        <end position="210"/>
    </location>
</feature>
<comment type="subcellular location">
    <subcellularLocation>
        <location evidence="1">Cell membrane</location>
        <topology evidence="1">Multi-pass membrane protein</topology>
    </subcellularLocation>
</comment>
<dbReference type="InterPro" id="IPR027417">
    <property type="entry name" value="P-loop_NTPase"/>
</dbReference>
<dbReference type="GO" id="GO:0005524">
    <property type="term" value="F:ATP binding"/>
    <property type="evidence" value="ECO:0007669"/>
    <property type="project" value="UniProtKB-KW"/>
</dbReference>
<reference evidence="11 12" key="1">
    <citation type="journal article" date="2015" name="Genome Announc.">
        <title>Draft Genome of the Euendolithic (true boring) Cyanobacterium Mastigocoleus testarum strain BC008.</title>
        <authorList>
            <person name="Guida B.S."/>
            <person name="Garcia-Pichel F."/>
        </authorList>
    </citation>
    <scope>NUCLEOTIDE SEQUENCE [LARGE SCALE GENOMIC DNA]</scope>
    <source>
        <strain evidence="11 12">BC008</strain>
    </source>
</reference>
<dbReference type="AlphaFoldDB" id="A0A0V7ZKN4"/>
<dbReference type="InterPro" id="IPR003856">
    <property type="entry name" value="LPS_length_determ_N"/>
</dbReference>
<keyword evidence="9" id="KW-0175">Coiled coil</keyword>
<dbReference type="Pfam" id="PF02706">
    <property type="entry name" value="Wzz"/>
    <property type="match status" value="1"/>
</dbReference>
<dbReference type="Proteomes" id="UP000053372">
    <property type="component" value="Unassembled WGS sequence"/>
</dbReference>
<dbReference type="NCBIfam" id="TIGR01007">
    <property type="entry name" value="eps_fam"/>
    <property type="match status" value="1"/>
</dbReference>
<sequence>MLKAEKYPQQFLNVNAAQSNDADEGGLNLGRVGAALRRRVLLIAGMTCLVATAAVLKAEIDPRSYQAEIEILTESLSAEAQAVADVPQTLVSQKGLTSVAKGKNVKTTIKVLKSRRVLGPVVRQLQVKYPEIDYEYIASSLKIESTEKHIITVQFIDLREEVVTDVLNAIKDTYLNYSLEERRNDVQEAIKFVEQQKKPLEKRVREWQDKLRRIRQTNNMVDPTQKAQEVSAHITSLNQQLLQNRVQLEQMFAKYQGLQRELAQQPGSLASNPILSENPNYQNILVQIFQVNAEIAKRSSVYTDVDEGMQRLRDQKANMVALLEQERQRVNRDFQSRIQELRSRDASLVQKINYLNTYMRGLAAVSRDYDNIQRELQIATQALNQFTEKQQALQIEHAQRLQPWKILDPELTEVNSPKAFSASTKINLILGSMLGMLLGVGSALVVDKLSNVFYTSKDLKEAVKLPLLGVVPLRRELATLSSSQNQNLIPGIQPAARASFFEVFRSLYTNILLLGSDTPIRSLVISSASQEEGKSTVAIHLALSAAAMGQRVLLVDANLRNPTLHKHLGLMNIQGLTDVISSELEWSNIIERSPAEENLYMMSAGPVPPDSIRLLASEKMQDLMNDLQASFDLVIYDTPPLVGFADANLLAANTNGMVLVAALGKLKRTVFQEALEELQISGTPILGVVANRSKDTVHGSYSYYQQYYRQTMKAERIRDSQEAGTTVS</sequence>
<keyword evidence="6" id="KW-0067">ATP-binding</keyword>
<protein>
    <submittedName>
        <fullName evidence="11">Capsular biosynthesis protein</fullName>
    </submittedName>
</protein>
<dbReference type="GO" id="GO:0005886">
    <property type="term" value="C:plasma membrane"/>
    <property type="evidence" value="ECO:0007669"/>
    <property type="project" value="UniProtKB-SubCell"/>
</dbReference>
<dbReference type="PANTHER" id="PTHR32309:SF13">
    <property type="entry name" value="FERRIC ENTEROBACTIN TRANSPORT PROTEIN FEPE"/>
    <property type="match status" value="1"/>
</dbReference>
<feature type="domain" description="Polysaccharide chain length determinant N-terminal" evidence="10">
    <location>
        <begin position="27"/>
        <end position="125"/>
    </location>
</feature>
<evidence type="ECO:0000313" key="11">
    <source>
        <dbReference type="EMBL" id="KST65085.1"/>
    </source>
</evidence>
<evidence type="ECO:0000256" key="4">
    <source>
        <dbReference type="ARBA" id="ARBA00022692"/>
    </source>
</evidence>
<dbReference type="PANTHER" id="PTHR32309">
    <property type="entry name" value="TYROSINE-PROTEIN KINASE"/>
    <property type="match status" value="1"/>
</dbReference>
<keyword evidence="8" id="KW-0472">Membrane</keyword>
<evidence type="ECO:0000256" key="9">
    <source>
        <dbReference type="SAM" id="Coils"/>
    </source>
</evidence>
<keyword evidence="4" id="KW-0812">Transmembrane</keyword>
<keyword evidence="7" id="KW-1133">Transmembrane helix</keyword>
<dbReference type="InterPro" id="IPR033756">
    <property type="entry name" value="YlxH/NBP35"/>
</dbReference>
<evidence type="ECO:0000259" key="10">
    <source>
        <dbReference type="Pfam" id="PF02706"/>
    </source>
</evidence>
<evidence type="ECO:0000256" key="1">
    <source>
        <dbReference type="ARBA" id="ARBA00004651"/>
    </source>
</evidence>
<dbReference type="Pfam" id="PF10609">
    <property type="entry name" value="ParA"/>
    <property type="match status" value="1"/>
</dbReference>
<dbReference type="CDD" id="cd05387">
    <property type="entry name" value="BY-kinase"/>
    <property type="match status" value="1"/>
</dbReference>
<comment type="similarity">
    <text evidence="2">Belongs to the CpsC/CapA family.</text>
</comment>